<dbReference type="PANTHER" id="PTHR30193">
    <property type="entry name" value="ABC TRANSPORTER PERMEASE PROTEIN"/>
    <property type="match status" value="1"/>
</dbReference>
<comment type="subcellular location">
    <subcellularLocation>
        <location evidence="1 7">Cell membrane</location>
        <topology evidence="1 7">Multi-pass membrane protein</topology>
    </subcellularLocation>
</comment>
<dbReference type="CDD" id="cd06261">
    <property type="entry name" value="TM_PBP2"/>
    <property type="match status" value="1"/>
</dbReference>
<dbReference type="SUPFAM" id="SSF161098">
    <property type="entry name" value="MetI-like"/>
    <property type="match status" value="1"/>
</dbReference>
<keyword evidence="3" id="KW-1003">Cell membrane</keyword>
<feature type="transmembrane region" description="Helical" evidence="7">
    <location>
        <begin position="230"/>
        <end position="250"/>
    </location>
</feature>
<feature type="transmembrane region" description="Helical" evidence="7">
    <location>
        <begin position="93"/>
        <end position="119"/>
    </location>
</feature>
<organism evidence="10 11">
    <name type="scientific">Actinacidiphila yanglinensis</name>
    <dbReference type="NCBI Taxonomy" id="310779"/>
    <lineage>
        <taxon>Bacteria</taxon>
        <taxon>Bacillati</taxon>
        <taxon>Actinomycetota</taxon>
        <taxon>Actinomycetes</taxon>
        <taxon>Kitasatosporales</taxon>
        <taxon>Streptomycetaceae</taxon>
        <taxon>Actinacidiphila</taxon>
    </lineage>
</organism>
<dbReference type="Gene3D" id="1.10.3720.10">
    <property type="entry name" value="MetI-like"/>
    <property type="match status" value="1"/>
</dbReference>
<evidence type="ECO:0000256" key="5">
    <source>
        <dbReference type="ARBA" id="ARBA00022989"/>
    </source>
</evidence>
<keyword evidence="2 7" id="KW-0813">Transport</keyword>
<name>A0A1H6DJ14_9ACTN</name>
<keyword evidence="11" id="KW-1185">Reference proteome</keyword>
<feature type="compositionally biased region" description="Low complexity" evidence="8">
    <location>
        <begin position="1"/>
        <end position="18"/>
    </location>
</feature>
<evidence type="ECO:0000256" key="8">
    <source>
        <dbReference type="SAM" id="MobiDB-lite"/>
    </source>
</evidence>
<gene>
    <name evidence="10" type="ORF">SAMN05216223_115101</name>
</gene>
<dbReference type="EMBL" id="FNVU01000015">
    <property type="protein sequence ID" value="SEG84596.1"/>
    <property type="molecule type" value="Genomic_DNA"/>
</dbReference>
<feature type="domain" description="ABC transmembrane type-1" evidence="9">
    <location>
        <begin position="94"/>
        <end position="303"/>
    </location>
</feature>
<feature type="transmembrane region" description="Helical" evidence="7">
    <location>
        <begin position="131"/>
        <end position="151"/>
    </location>
</feature>
<dbReference type="AlphaFoldDB" id="A0A1H6DJ14"/>
<dbReference type="OrthoDB" id="34224at2"/>
<feature type="transmembrane region" description="Helical" evidence="7">
    <location>
        <begin position="286"/>
        <end position="306"/>
    </location>
</feature>
<comment type="similarity">
    <text evidence="7">Belongs to the binding-protein-dependent transport system permease family.</text>
</comment>
<feature type="region of interest" description="Disordered" evidence="8">
    <location>
        <begin position="1"/>
        <end position="28"/>
    </location>
</feature>
<evidence type="ECO:0000256" key="3">
    <source>
        <dbReference type="ARBA" id="ARBA00022475"/>
    </source>
</evidence>
<dbReference type="InterPro" id="IPR000515">
    <property type="entry name" value="MetI-like"/>
</dbReference>
<dbReference type="PROSITE" id="PS50928">
    <property type="entry name" value="ABC_TM1"/>
    <property type="match status" value="1"/>
</dbReference>
<feature type="transmembrane region" description="Helical" evidence="7">
    <location>
        <begin position="176"/>
        <end position="199"/>
    </location>
</feature>
<evidence type="ECO:0000256" key="1">
    <source>
        <dbReference type="ARBA" id="ARBA00004651"/>
    </source>
</evidence>
<evidence type="ECO:0000256" key="7">
    <source>
        <dbReference type="RuleBase" id="RU363032"/>
    </source>
</evidence>
<keyword evidence="5 7" id="KW-1133">Transmembrane helix</keyword>
<dbReference type="GO" id="GO:0055085">
    <property type="term" value="P:transmembrane transport"/>
    <property type="evidence" value="ECO:0007669"/>
    <property type="project" value="InterPro"/>
</dbReference>
<evidence type="ECO:0000259" key="9">
    <source>
        <dbReference type="PROSITE" id="PS50928"/>
    </source>
</evidence>
<evidence type="ECO:0000256" key="4">
    <source>
        <dbReference type="ARBA" id="ARBA00022692"/>
    </source>
</evidence>
<sequence length="316" mass="33615">MPASSTATAVPTAPRTVGPRPPLGRTRARRRETAADIAMMAPPLILVAGLIIVPIGIAVYLSFTDWNGFTSPPHTIGFRNYTRLIHDPAVKHAAFLTLLITAIGTIACNVLGLGVALLLNRNTRINAILRVLVFYPYVVGAVILGFLWSSILGTNGAVDAALGAHHSLPFLSDPKWAIATVVCVIVWSSFGVNVVLYLAGLQTVPDNVLEAAKIDGASPWQTFWRVKLPMLAPTVTVNVVLVVIGLLRVYELILALTAGGPAGETQSFVYNILTSSFDNTQLGYGAAQSVVLMVFIVVVTIVITAARRRSEQAVAA</sequence>
<evidence type="ECO:0000313" key="10">
    <source>
        <dbReference type="EMBL" id="SEG84596.1"/>
    </source>
</evidence>
<keyword evidence="4 7" id="KW-0812">Transmembrane</keyword>
<evidence type="ECO:0000256" key="6">
    <source>
        <dbReference type="ARBA" id="ARBA00023136"/>
    </source>
</evidence>
<dbReference type="InterPro" id="IPR051393">
    <property type="entry name" value="ABC_transporter_permease"/>
</dbReference>
<protein>
    <submittedName>
        <fullName evidence="10">Carbohydrate ABC transporter membrane protein 1, CUT1 family</fullName>
    </submittedName>
</protein>
<proteinExistence type="inferred from homology"/>
<dbReference type="Proteomes" id="UP000236754">
    <property type="component" value="Unassembled WGS sequence"/>
</dbReference>
<dbReference type="InterPro" id="IPR035906">
    <property type="entry name" value="MetI-like_sf"/>
</dbReference>
<evidence type="ECO:0000313" key="11">
    <source>
        <dbReference type="Proteomes" id="UP000236754"/>
    </source>
</evidence>
<dbReference type="PANTHER" id="PTHR30193:SF41">
    <property type="entry name" value="DIACETYLCHITOBIOSE UPTAKE SYSTEM PERMEASE PROTEIN NGCF"/>
    <property type="match status" value="1"/>
</dbReference>
<dbReference type="Pfam" id="PF00528">
    <property type="entry name" value="BPD_transp_1"/>
    <property type="match status" value="1"/>
</dbReference>
<feature type="transmembrane region" description="Helical" evidence="7">
    <location>
        <begin position="37"/>
        <end position="63"/>
    </location>
</feature>
<keyword evidence="6 7" id="KW-0472">Membrane</keyword>
<reference evidence="10 11" key="1">
    <citation type="submission" date="2016-10" db="EMBL/GenBank/DDBJ databases">
        <authorList>
            <person name="de Groot N.N."/>
        </authorList>
    </citation>
    <scope>NUCLEOTIDE SEQUENCE [LARGE SCALE GENOMIC DNA]</scope>
    <source>
        <strain evidence="10 11">CGMCC 4.2023</strain>
    </source>
</reference>
<accession>A0A1H6DJ14</accession>
<dbReference type="GO" id="GO:0005886">
    <property type="term" value="C:plasma membrane"/>
    <property type="evidence" value="ECO:0007669"/>
    <property type="project" value="UniProtKB-SubCell"/>
</dbReference>
<evidence type="ECO:0000256" key="2">
    <source>
        <dbReference type="ARBA" id="ARBA00022448"/>
    </source>
</evidence>